<evidence type="ECO:0000313" key="5">
    <source>
        <dbReference type="Proteomes" id="UP000325787"/>
    </source>
</evidence>
<dbReference type="SUPFAM" id="SSF53822">
    <property type="entry name" value="Periplasmic binding protein-like I"/>
    <property type="match status" value="1"/>
</dbReference>
<accession>A0A5Q0GWX1</accession>
<dbReference type="EMBL" id="CP034550">
    <property type="protein sequence ID" value="QFZ18024.1"/>
    <property type="molecule type" value="Genomic_DNA"/>
</dbReference>
<dbReference type="Pfam" id="PF13458">
    <property type="entry name" value="Peripla_BP_6"/>
    <property type="match status" value="1"/>
</dbReference>
<dbReference type="OrthoDB" id="7337537at2"/>
<evidence type="ECO:0000256" key="1">
    <source>
        <dbReference type="ARBA" id="ARBA00010062"/>
    </source>
</evidence>
<feature type="domain" description="Leucine-binding protein" evidence="3">
    <location>
        <begin position="131"/>
        <end position="454"/>
    </location>
</feature>
<dbReference type="InterPro" id="IPR028082">
    <property type="entry name" value="Peripla_BP_I"/>
</dbReference>
<proteinExistence type="inferred from homology"/>
<keyword evidence="2" id="KW-0732">Signal</keyword>
<sequence length="499" mass="53180">MRPARRRGRPARWVSCGLLGKGLPCIRTRIVHGQHPSRSCPNARLFGVTVQSDDSALCWYCTFEHTDRAVCHTNGRYCQHVSILLPTGNVRCRGVAVRKLVVGSTVLVVLAAGCAEGEQPVKTGPGVTDSTISLGVLTDLTGPFSATSQSRIKGYELFFGDLNDRGGVCGRKVELEQRDHGYDVDRALDGYFELEPRVLGFLDITGAPMTEAIEPDLVQTRALAAPASWSATLLGNPHMVVVGTTYDLDVINGLDHLRRTGAIHDGDTIGHIHLDSDFGRNALEGSVFAAQQWGMTLVPKAVQAGADVSAQVAELRTAGAKAVVLSTSPQQTATAVVAAAGWDAPFLVNAASYDPLVLRSEVAQAVVDRVLVVSPIAPFATDAEGPREVAEAFRRKFPDVEPTGSVDHGYAVGIAFAAIMEKACAERDLTRDGMLRAFQDTSDVDTGGLTGHLRFSLVGRPSSTRSYVSRPDPGTAGGLAVVEGLFESELVKLKGTRAR</sequence>
<dbReference type="KEGG" id="ssyi:EKG83_11510"/>
<comment type="similarity">
    <text evidence="1">Belongs to the leucine-binding protein family.</text>
</comment>
<dbReference type="InterPro" id="IPR028081">
    <property type="entry name" value="Leu-bd"/>
</dbReference>
<dbReference type="PANTHER" id="PTHR47235">
    <property type="entry name" value="BLR6548 PROTEIN"/>
    <property type="match status" value="1"/>
</dbReference>
<dbReference type="PANTHER" id="PTHR47235:SF1">
    <property type="entry name" value="BLR6548 PROTEIN"/>
    <property type="match status" value="1"/>
</dbReference>
<dbReference type="Proteomes" id="UP000325787">
    <property type="component" value="Chromosome"/>
</dbReference>
<protein>
    <submittedName>
        <fullName evidence="4">ABC transporter substrate-binding protein</fullName>
    </submittedName>
</protein>
<dbReference type="Gene3D" id="3.40.50.2300">
    <property type="match status" value="2"/>
</dbReference>
<name>A0A5Q0GWX1_SACSY</name>
<gene>
    <name evidence="4" type="ORF">EKG83_11510</name>
</gene>
<dbReference type="AlphaFoldDB" id="A0A5Q0GWX1"/>
<evidence type="ECO:0000259" key="3">
    <source>
        <dbReference type="Pfam" id="PF13458"/>
    </source>
</evidence>
<evidence type="ECO:0000256" key="2">
    <source>
        <dbReference type="ARBA" id="ARBA00022729"/>
    </source>
</evidence>
<organism evidence="4 5">
    <name type="scientific">Saccharothrix syringae</name>
    <name type="common">Nocardiopsis syringae</name>
    <dbReference type="NCBI Taxonomy" id="103733"/>
    <lineage>
        <taxon>Bacteria</taxon>
        <taxon>Bacillati</taxon>
        <taxon>Actinomycetota</taxon>
        <taxon>Actinomycetes</taxon>
        <taxon>Pseudonocardiales</taxon>
        <taxon>Pseudonocardiaceae</taxon>
        <taxon>Saccharothrix</taxon>
    </lineage>
</organism>
<keyword evidence="5" id="KW-1185">Reference proteome</keyword>
<evidence type="ECO:0000313" key="4">
    <source>
        <dbReference type="EMBL" id="QFZ18024.1"/>
    </source>
</evidence>
<reference evidence="5" key="1">
    <citation type="journal article" date="2021" name="Curr. Microbiol.">
        <title>Complete genome of nocamycin-producing strain Saccharothrix syringae NRRL B-16468 reveals the biosynthetic potential for secondary metabolites.</title>
        <authorList>
            <person name="Mo X."/>
            <person name="Yang S."/>
        </authorList>
    </citation>
    <scope>NUCLEOTIDE SEQUENCE [LARGE SCALE GENOMIC DNA]</scope>
    <source>
        <strain evidence="5">ATCC 51364 / DSM 43886 / JCM 6844 / KCTC 9398 / NBRC 14523 / NRRL B-16468 / INA 2240</strain>
    </source>
</reference>